<organism evidence="2 3">
    <name type="scientific">Ruminococcus bicirculans</name>
    <name type="common">ex Wegman et al. 2014</name>
    <dbReference type="NCBI Taxonomy" id="1160721"/>
    <lineage>
        <taxon>Bacteria</taxon>
        <taxon>Bacillati</taxon>
        <taxon>Bacillota</taxon>
        <taxon>Clostridia</taxon>
        <taxon>Eubacteriales</taxon>
        <taxon>Oscillospiraceae</taxon>
        <taxon>Ruminococcus</taxon>
    </lineage>
</organism>
<evidence type="ECO:0000313" key="3">
    <source>
        <dbReference type="Proteomes" id="UP001211421"/>
    </source>
</evidence>
<feature type="transmembrane region" description="Helical" evidence="1">
    <location>
        <begin position="40"/>
        <end position="60"/>
    </location>
</feature>
<dbReference type="Proteomes" id="UP001211421">
    <property type="component" value="Unassembled WGS sequence"/>
</dbReference>
<proteinExistence type="predicted"/>
<name>A0AAW6E3U1_9FIRM</name>
<sequence length="191" mass="22394">MSLDKRCPWCGEIIKGRFFQRGHYHCPHCGNYSKIYRSGWIYGLGAIVGFAFIIFLKYVLAIYSVLIFWTIYSIICIALPLEMETKHFIPRKKGTANFTLIKDFSLIKRKILFSEKRIFPICFVDINDKPISHTFCISIEDVKFISSESFDANIKSIPISDRNIDFNKGERFYMFYNNEKVAYCELKSDIK</sequence>
<reference evidence="2" key="1">
    <citation type="submission" date="2023-01" db="EMBL/GenBank/DDBJ databases">
        <title>Human gut microbiome strain richness.</title>
        <authorList>
            <person name="Chen-Liaw A."/>
        </authorList>
    </citation>
    <scope>NUCLEOTIDE SEQUENCE</scope>
    <source>
        <strain evidence="2">D59st1_B8_D59t2_181005</strain>
    </source>
</reference>
<comment type="caution">
    <text evidence="2">The sequence shown here is derived from an EMBL/GenBank/DDBJ whole genome shotgun (WGS) entry which is preliminary data.</text>
</comment>
<accession>A0AAW6E3U1</accession>
<evidence type="ECO:0000313" key="2">
    <source>
        <dbReference type="EMBL" id="MDB8743132.1"/>
    </source>
</evidence>
<keyword evidence="1" id="KW-0472">Membrane</keyword>
<evidence type="ECO:0008006" key="4">
    <source>
        <dbReference type="Google" id="ProtNLM"/>
    </source>
</evidence>
<gene>
    <name evidence="2" type="ORF">PNV70_13775</name>
</gene>
<protein>
    <recommendedName>
        <fullName evidence="4">C2H2-type domain-containing protein</fullName>
    </recommendedName>
</protein>
<evidence type="ECO:0000256" key="1">
    <source>
        <dbReference type="SAM" id="Phobius"/>
    </source>
</evidence>
<dbReference type="RefSeq" id="WP_195552224.1">
    <property type="nucleotide sequence ID" value="NZ_JADMNX010000013.1"/>
</dbReference>
<feature type="transmembrane region" description="Helical" evidence="1">
    <location>
        <begin position="66"/>
        <end position="83"/>
    </location>
</feature>
<keyword evidence="1" id="KW-1133">Transmembrane helix</keyword>
<dbReference type="EMBL" id="JAQMLS010000013">
    <property type="protein sequence ID" value="MDB8743132.1"/>
    <property type="molecule type" value="Genomic_DNA"/>
</dbReference>
<dbReference type="AlphaFoldDB" id="A0AAW6E3U1"/>
<keyword evidence="1" id="KW-0812">Transmembrane</keyword>